<dbReference type="AlphaFoldDB" id="A0A5R9JD47"/>
<evidence type="ECO:0000256" key="9">
    <source>
        <dbReference type="ARBA" id="ARBA00023310"/>
    </source>
</evidence>
<keyword evidence="8 13" id="KW-0472">Membrane</keyword>
<evidence type="ECO:0000256" key="5">
    <source>
        <dbReference type="ARBA" id="ARBA00022781"/>
    </source>
</evidence>
<dbReference type="RefSeq" id="WP_138324943.1">
    <property type="nucleotide sequence ID" value="NZ_VCDI01000001.1"/>
</dbReference>
<gene>
    <name evidence="13" type="primary">atpF</name>
    <name evidence="16" type="ORF">FE263_04360</name>
</gene>
<evidence type="ECO:0000256" key="6">
    <source>
        <dbReference type="ARBA" id="ARBA00022989"/>
    </source>
</evidence>
<dbReference type="OrthoDB" id="7283197at2"/>
<evidence type="ECO:0000256" key="12">
    <source>
        <dbReference type="ARBA" id="ARBA00037847"/>
    </source>
</evidence>
<evidence type="ECO:0000313" key="16">
    <source>
        <dbReference type="EMBL" id="TLU74693.1"/>
    </source>
</evidence>
<dbReference type="InterPro" id="IPR050059">
    <property type="entry name" value="ATP_synthase_B_chain"/>
</dbReference>
<name>A0A5R9JD47_9PROT</name>
<evidence type="ECO:0000256" key="4">
    <source>
        <dbReference type="ARBA" id="ARBA00022692"/>
    </source>
</evidence>
<keyword evidence="7 13" id="KW-0406">Ion transport</keyword>
<comment type="similarity">
    <text evidence="1 13 14">Belongs to the ATPase B chain family.</text>
</comment>
<dbReference type="EMBL" id="VCDI01000001">
    <property type="protein sequence ID" value="TLU74693.1"/>
    <property type="molecule type" value="Genomic_DNA"/>
</dbReference>
<sequence>MLHEPRFWYSVAFVLFFVVLGRRIARPLLTILDNRAATVRQDLDEAARLKREAEQMLADAQRERDAALAEAAAMVERSRQEATRIAEQARQDADTSARRRERMAQDRIHAAERAAVDEVRSRAAEIASEAARAIVAEILTAEHDSALIDRAIAALPSSLAGRRAA</sequence>
<comment type="function">
    <text evidence="10 13">F(1)F(0) ATP synthase produces ATP from ADP in the presence of a proton or sodium gradient. F-type ATPases consist of two structural domains, F(1) containing the extramembraneous catalytic core and F(0) containing the membrane proton channel, linked together by a central stalk and a peripheral stalk. During catalysis, ATP synthesis in the catalytic domain of F(1) is coupled via a rotary mechanism of the central stalk subunits to proton translocation.</text>
</comment>
<keyword evidence="2 13" id="KW-0813">Transport</keyword>
<dbReference type="Proteomes" id="UP000305654">
    <property type="component" value="Unassembled WGS sequence"/>
</dbReference>
<dbReference type="GO" id="GO:0045259">
    <property type="term" value="C:proton-transporting ATP synthase complex"/>
    <property type="evidence" value="ECO:0007669"/>
    <property type="project" value="UniProtKB-KW"/>
</dbReference>
<keyword evidence="4 13" id="KW-0812">Transmembrane</keyword>
<comment type="subcellular location">
    <subcellularLocation>
        <location evidence="13">Cell membrane</location>
        <topology evidence="13">Single-pass membrane protein</topology>
    </subcellularLocation>
    <subcellularLocation>
        <location evidence="12">Endomembrane system</location>
        <topology evidence="12">Single-pass membrane protein</topology>
    </subcellularLocation>
</comment>
<dbReference type="HAMAP" id="MF_01398">
    <property type="entry name" value="ATP_synth_b_bprime"/>
    <property type="match status" value="1"/>
</dbReference>
<proteinExistence type="inferred from homology"/>
<comment type="caution">
    <text evidence="16">The sequence shown here is derived from an EMBL/GenBank/DDBJ whole genome shotgun (WGS) entry which is preliminary data.</text>
</comment>
<evidence type="ECO:0000256" key="1">
    <source>
        <dbReference type="ARBA" id="ARBA00005513"/>
    </source>
</evidence>
<dbReference type="CDD" id="cd06503">
    <property type="entry name" value="ATP-synt_Fo_b"/>
    <property type="match status" value="1"/>
</dbReference>
<dbReference type="GO" id="GO:0046933">
    <property type="term" value="F:proton-transporting ATP synthase activity, rotational mechanism"/>
    <property type="evidence" value="ECO:0007669"/>
    <property type="project" value="UniProtKB-UniRule"/>
</dbReference>
<evidence type="ECO:0000256" key="8">
    <source>
        <dbReference type="ARBA" id="ARBA00023136"/>
    </source>
</evidence>
<evidence type="ECO:0000256" key="3">
    <source>
        <dbReference type="ARBA" id="ARBA00022547"/>
    </source>
</evidence>
<dbReference type="PANTHER" id="PTHR33445:SF1">
    <property type="entry name" value="ATP SYNTHASE SUBUNIT B"/>
    <property type="match status" value="1"/>
</dbReference>
<dbReference type="PANTHER" id="PTHR33445">
    <property type="entry name" value="ATP SYNTHASE SUBUNIT B', CHLOROPLASTIC"/>
    <property type="match status" value="1"/>
</dbReference>
<organism evidence="16 17">
    <name type="scientific">Lichenicoccus roseus</name>
    <dbReference type="NCBI Taxonomy" id="2683649"/>
    <lineage>
        <taxon>Bacteria</taxon>
        <taxon>Pseudomonadati</taxon>
        <taxon>Pseudomonadota</taxon>
        <taxon>Alphaproteobacteria</taxon>
        <taxon>Acetobacterales</taxon>
        <taxon>Acetobacteraceae</taxon>
        <taxon>Lichenicoccus</taxon>
    </lineage>
</organism>
<keyword evidence="13" id="KW-1003">Cell membrane</keyword>
<keyword evidence="5 13" id="KW-0375">Hydrogen ion transport</keyword>
<keyword evidence="6 13" id="KW-1133">Transmembrane helix</keyword>
<keyword evidence="3 13" id="KW-0138">CF(0)</keyword>
<evidence type="ECO:0000256" key="14">
    <source>
        <dbReference type="RuleBase" id="RU003848"/>
    </source>
</evidence>
<evidence type="ECO:0000256" key="2">
    <source>
        <dbReference type="ARBA" id="ARBA00022448"/>
    </source>
</evidence>
<protein>
    <recommendedName>
        <fullName evidence="13">ATP synthase subunit b</fullName>
    </recommendedName>
    <alternativeName>
        <fullName evidence="13">ATP synthase F(0) sector subunit b</fullName>
    </alternativeName>
    <alternativeName>
        <fullName evidence="13">ATPase subunit I</fullName>
    </alternativeName>
    <alternativeName>
        <fullName evidence="13">F-type ATPase subunit b</fullName>
        <shortName evidence="13">F-ATPase subunit b</shortName>
    </alternativeName>
</protein>
<feature type="coiled-coil region" evidence="15">
    <location>
        <begin position="36"/>
        <end position="92"/>
    </location>
</feature>
<comment type="function">
    <text evidence="11">Component of the F(0) channel, it forms part of the peripheral stalk, linking F(1) to F(0). The b'-subunit is a diverged and duplicated form of b found in plants and photosynthetic bacteria.</text>
</comment>
<dbReference type="GO" id="GO:0046961">
    <property type="term" value="F:proton-transporting ATPase activity, rotational mechanism"/>
    <property type="evidence" value="ECO:0007669"/>
    <property type="project" value="TreeGrafter"/>
</dbReference>
<keyword evidence="17" id="KW-1185">Reference proteome</keyword>
<feature type="transmembrane region" description="Helical" evidence="13">
    <location>
        <begin position="6"/>
        <end position="25"/>
    </location>
</feature>
<dbReference type="GO" id="GO:0012505">
    <property type="term" value="C:endomembrane system"/>
    <property type="evidence" value="ECO:0007669"/>
    <property type="project" value="UniProtKB-SubCell"/>
</dbReference>
<reference evidence="16 17" key="1">
    <citation type="submission" date="2019-05" db="EMBL/GenBank/DDBJ databases">
        <authorList>
            <person name="Pankratov T."/>
            <person name="Grouzdev D."/>
        </authorList>
    </citation>
    <scope>NUCLEOTIDE SEQUENCE [LARGE SCALE GENOMIC DNA]</scope>
    <source>
        <strain evidence="16 17">KEBCLARHB70R</strain>
    </source>
</reference>
<keyword evidence="15" id="KW-0175">Coiled coil</keyword>
<keyword evidence="9 13" id="KW-0066">ATP synthesis</keyword>
<evidence type="ECO:0000256" key="10">
    <source>
        <dbReference type="ARBA" id="ARBA00025198"/>
    </source>
</evidence>
<accession>A0A5R9JD47</accession>
<evidence type="ECO:0000256" key="15">
    <source>
        <dbReference type="SAM" id="Coils"/>
    </source>
</evidence>
<evidence type="ECO:0000256" key="7">
    <source>
        <dbReference type="ARBA" id="ARBA00023065"/>
    </source>
</evidence>
<evidence type="ECO:0000256" key="13">
    <source>
        <dbReference type="HAMAP-Rule" id="MF_01398"/>
    </source>
</evidence>
<comment type="subunit">
    <text evidence="13">F-type ATPases have 2 components, F(1) - the catalytic core - and F(0) - the membrane proton channel. F(1) has five subunits: alpha(3), beta(3), gamma(1), delta(1), epsilon(1). F(0) has three main subunits: a(1), b(2) and c(10-14). The alpha and beta chains form an alternating ring which encloses part of the gamma chain. F(1) is attached to F(0) by a central stalk formed by the gamma and epsilon chains, while a peripheral stalk is formed by the delta and b chains.</text>
</comment>
<evidence type="ECO:0000313" key="17">
    <source>
        <dbReference type="Proteomes" id="UP000305654"/>
    </source>
</evidence>
<dbReference type="GO" id="GO:0005886">
    <property type="term" value="C:plasma membrane"/>
    <property type="evidence" value="ECO:0007669"/>
    <property type="project" value="UniProtKB-SubCell"/>
</dbReference>
<evidence type="ECO:0000256" key="11">
    <source>
        <dbReference type="ARBA" id="ARBA00025614"/>
    </source>
</evidence>
<dbReference type="InterPro" id="IPR002146">
    <property type="entry name" value="ATP_synth_b/b'su_bac/chlpt"/>
</dbReference>
<dbReference type="Pfam" id="PF00430">
    <property type="entry name" value="ATP-synt_B"/>
    <property type="match status" value="1"/>
</dbReference>